<reference evidence="2 3" key="1">
    <citation type="submission" date="2017-01" db="EMBL/GenBank/DDBJ databases">
        <title>The complete genome sequence of a sulfur-oxidizing marine bacterium Thioclava sp. 25B10_4T.</title>
        <authorList>
            <person name="Liu Y."/>
            <person name="Lai Q."/>
            <person name="Shao Z."/>
        </authorList>
    </citation>
    <scope>NUCLEOTIDE SEQUENCE [LARGE SCALE GENOMIC DNA]</scope>
    <source>
        <strain evidence="2 3">25B10_4</strain>
    </source>
</reference>
<dbReference type="InterPro" id="IPR036388">
    <property type="entry name" value="WH-like_DNA-bd_sf"/>
</dbReference>
<gene>
    <name evidence="2" type="ORF">BMG03_10600</name>
</gene>
<organism evidence="2 3">
    <name type="scientific">Thioclava nitratireducens</name>
    <dbReference type="NCBI Taxonomy" id="1915078"/>
    <lineage>
        <taxon>Bacteria</taxon>
        <taxon>Pseudomonadati</taxon>
        <taxon>Pseudomonadota</taxon>
        <taxon>Alphaproteobacteria</taxon>
        <taxon>Rhodobacterales</taxon>
        <taxon>Paracoccaceae</taxon>
        <taxon>Thioclava</taxon>
    </lineage>
</organism>
<dbReference type="RefSeq" id="WP_075776612.1">
    <property type="nucleotide sequence ID" value="NZ_CP019437.1"/>
</dbReference>
<keyword evidence="3" id="KW-1185">Reference proteome</keyword>
<dbReference type="Pfam" id="PF12728">
    <property type="entry name" value="HTH_17"/>
    <property type="match status" value="1"/>
</dbReference>
<evidence type="ECO:0000259" key="1">
    <source>
        <dbReference type="Pfam" id="PF12728"/>
    </source>
</evidence>
<feature type="domain" description="Helix-turn-helix" evidence="1">
    <location>
        <begin position="1"/>
        <end position="38"/>
    </location>
</feature>
<protein>
    <recommendedName>
        <fullName evidence="1">Helix-turn-helix domain-containing protein</fullName>
    </recommendedName>
</protein>
<dbReference type="Gene3D" id="1.10.10.10">
    <property type="entry name" value="Winged helix-like DNA-binding domain superfamily/Winged helix DNA-binding domain"/>
    <property type="match status" value="1"/>
</dbReference>
<evidence type="ECO:0000313" key="2">
    <source>
        <dbReference type="EMBL" id="AQS48197.1"/>
    </source>
</evidence>
<dbReference type="SUPFAM" id="SSF46955">
    <property type="entry name" value="Putative DNA-binding domain"/>
    <property type="match status" value="1"/>
</dbReference>
<proteinExistence type="predicted"/>
<dbReference type="InterPro" id="IPR041657">
    <property type="entry name" value="HTH_17"/>
</dbReference>
<name>A0ABM6IHI8_9RHOB</name>
<evidence type="ECO:0000313" key="3">
    <source>
        <dbReference type="Proteomes" id="UP000185622"/>
    </source>
</evidence>
<dbReference type="Proteomes" id="UP000185622">
    <property type="component" value="Chromosome"/>
</dbReference>
<accession>A0ABM6IHI8</accession>
<dbReference type="EMBL" id="CP019437">
    <property type="protein sequence ID" value="AQS48197.1"/>
    <property type="molecule type" value="Genomic_DNA"/>
</dbReference>
<dbReference type="InterPro" id="IPR009061">
    <property type="entry name" value="DNA-bd_dom_put_sf"/>
</dbReference>
<sequence length="127" mass="14727">MLTIEQVARHYGLSNSTVARRIKSGDLHASRVNRSLRLTWEDVWACERGPIPKGESRERYRTPLKTKPELAHACGFGVRTIERWIEDGLPTRCVFGSVRINPHDAKEWLAHRHGFEFEWDCDDELEA</sequence>